<evidence type="ECO:0000256" key="1">
    <source>
        <dbReference type="ARBA" id="ARBA00023002"/>
    </source>
</evidence>
<dbReference type="Gene3D" id="3.50.50.60">
    <property type="entry name" value="FAD/NAD(P)-binding domain"/>
    <property type="match status" value="1"/>
</dbReference>
<sequence>MKPETDGAGLLALEREVRRDLERLQEPAEPWVPPRYAADGTRILDVVIVGAGMAGLALAASLARDGVDNVLVVDRSEPDRAGPWATYARMPTLRSPKHLAGPAIGLPSLTFRAWHEARFGAAAWDELDRIPRLMWNDYLNWYRDVMGIRVTSRTALSDLAGDGDGLSLTLTDANAGTEGVRHVRSRLAVLAMGRDGLGGPRRPPLYAGLPPRLVAHTSDFIDFAALAGRRVGVIGVGSSAFDNAGAALEAGASVTMLARRPDIPRVNKTLGANHAGYAKGYADLPAGAHREMEAVMAAAGVPPPRPSVLRCSRHEAFALRVGCTVAAAREEAGRVVLETSHGRLVFDVLILATGFAIDWSLRPELARLAARAARSGEGPPNAAPPALGPGMEFCDDDGDPAAWPARVYCLNNTADPTHGRIAGDIPGISVGAGRVAEHIVRRLFVEDWPAHLDAIRRFDRPELIGDEWVTVAPTDRGDGHS</sequence>
<keyword evidence="1" id="KW-0560">Oxidoreductase</keyword>
<evidence type="ECO:0000313" key="3">
    <source>
        <dbReference type="EMBL" id="MBJ3777616.1"/>
    </source>
</evidence>
<dbReference type="InterPro" id="IPR050982">
    <property type="entry name" value="Auxin_biosynth/cation_transpt"/>
</dbReference>
<dbReference type="InterPro" id="IPR036188">
    <property type="entry name" value="FAD/NAD-bd_sf"/>
</dbReference>
<proteinExistence type="predicted"/>
<dbReference type="RefSeq" id="WP_198883520.1">
    <property type="nucleotide sequence ID" value="NZ_JAEKJA010000018.1"/>
</dbReference>
<organism evidence="3 4">
    <name type="scientific">Acuticoccus mangrovi</name>
    <dbReference type="NCBI Taxonomy" id="2796142"/>
    <lineage>
        <taxon>Bacteria</taxon>
        <taxon>Pseudomonadati</taxon>
        <taxon>Pseudomonadota</taxon>
        <taxon>Alphaproteobacteria</taxon>
        <taxon>Hyphomicrobiales</taxon>
        <taxon>Amorphaceae</taxon>
        <taxon>Acuticoccus</taxon>
    </lineage>
</organism>
<comment type="caution">
    <text evidence="3">The sequence shown here is derived from an EMBL/GenBank/DDBJ whole genome shotgun (WGS) entry which is preliminary data.</text>
</comment>
<evidence type="ECO:0000313" key="4">
    <source>
        <dbReference type="Proteomes" id="UP000609531"/>
    </source>
</evidence>
<dbReference type="PANTHER" id="PTHR43539">
    <property type="entry name" value="FLAVIN-BINDING MONOOXYGENASE-LIKE PROTEIN (AFU_ORTHOLOGUE AFUA_4G09220)"/>
    <property type="match status" value="1"/>
</dbReference>
<dbReference type="Pfam" id="PF13454">
    <property type="entry name" value="NAD_binding_9"/>
    <property type="match status" value="1"/>
</dbReference>
<dbReference type="Proteomes" id="UP000609531">
    <property type="component" value="Unassembled WGS sequence"/>
</dbReference>
<dbReference type="GO" id="GO:0004497">
    <property type="term" value="F:monooxygenase activity"/>
    <property type="evidence" value="ECO:0007669"/>
    <property type="project" value="TreeGrafter"/>
</dbReference>
<gene>
    <name evidence="3" type="ORF">JCR33_18065</name>
</gene>
<reference evidence="3" key="1">
    <citation type="submission" date="2020-12" db="EMBL/GenBank/DDBJ databases">
        <title>Bacterial taxonomy.</title>
        <authorList>
            <person name="Pan X."/>
        </authorList>
    </citation>
    <scope>NUCLEOTIDE SEQUENCE</scope>
    <source>
        <strain evidence="3">B2012</strain>
    </source>
</reference>
<dbReference type="PANTHER" id="PTHR43539:SF91">
    <property type="entry name" value="FAD-DEPENDENT URATE HYDROXYLASE"/>
    <property type="match status" value="1"/>
</dbReference>
<dbReference type="PRINTS" id="PR00411">
    <property type="entry name" value="PNDRDTASEI"/>
</dbReference>
<protein>
    <submittedName>
        <fullName evidence="3">NAD(P)/FAD-dependent oxidoreductase</fullName>
    </submittedName>
</protein>
<dbReference type="AlphaFoldDB" id="A0A934IMG6"/>
<dbReference type="InterPro" id="IPR038732">
    <property type="entry name" value="HpyO/CreE_NAD-binding"/>
</dbReference>
<evidence type="ECO:0000259" key="2">
    <source>
        <dbReference type="Pfam" id="PF13454"/>
    </source>
</evidence>
<feature type="domain" description="FAD-dependent urate hydroxylase HpyO/Asp monooxygenase CreE-like FAD/NAD(P)-binding" evidence="2">
    <location>
        <begin position="47"/>
        <end position="193"/>
    </location>
</feature>
<dbReference type="EMBL" id="JAEKJA010000018">
    <property type="protein sequence ID" value="MBJ3777616.1"/>
    <property type="molecule type" value="Genomic_DNA"/>
</dbReference>
<accession>A0A934IMG6</accession>
<dbReference type="GO" id="GO:0050660">
    <property type="term" value="F:flavin adenine dinucleotide binding"/>
    <property type="evidence" value="ECO:0007669"/>
    <property type="project" value="TreeGrafter"/>
</dbReference>
<keyword evidence="4" id="KW-1185">Reference proteome</keyword>
<dbReference type="SUPFAM" id="SSF51905">
    <property type="entry name" value="FAD/NAD(P)-binding domain"/>
    <property type="match status" value="1"/>
</dbReference>
<name>A0A934IMG6_9HYPH</name>